<evidence type="ECO:0000313" key="7">
    <source>
        <dbReference type="Proteomes" id="UP001595969"/>
    </source>
</evidence>
<dbReference type="Pfam" id="PF13402">
    <property type="entry name" value="Peptidase_M60"/>
    <property type="match status" value="1"/>
</dbReference>
<dbReference type="SUPFAM" id="SSF49785">
    <property type="entry name" value="Galactose-binding domain-like"/>
    <property type="match status" value="2"/>
</dbReference>
<feature type="domain" description="Peptidase M60" evidence="5">
    <location>
        <begin position="937"/>
        <end position="1286"/>
    </location>
</feature>
<evidence type="ECO:0000256" key="1">
    <source>
        <dbReference type="SAM" id="Coils"/>
    </source>
</evidence>
<dbReference type="Proteomes" id="UP001595969">
    <property type="component" value="Unassembled WGS sequence"/>
</dbReference>
<feature type="region of interest" description="Disordered" evidence="2">
    <location>
        <begin position="59"/>
        <end position="133"/>
    </location>
</feature>
<dbReference type="Pfam" id="PF00404">
    <property type="entry name" value="Dockerin_1"/>
    <property type="match status" value="1"/>
</dbReference>
<dbReference type="InterPro" id="IPR036439">
    <property type="entry name" value="Dockerin_dom_sf"/>
</dbReference>
<proteinExistence type="predicted"/>
<dbReference type="Gene3D" id="2.60.120.1250">
    <property type="entry name" value="Peptidase M60, enhancin-like domain 1"/>
    <property type="match status" value="1"/>
</dbReference>
<dbReference type="Gene3D" id="2.60.40.10">
    <property type="entry name" value="Immunoglobulins"/>
    <property type="match status" value="2"/>
</dbReference>
<feature type="domain" description="Fibronectin type-III" evidence="4">
    <location>
        <begin position="493"/>
        <end position="582"/>
    </location>
</feature>
<dbReference type="CDD" id="cd00063">
    <property type="entry name" value="FN3"/>
    <property type="match status" value="2"/>
</dbReference>
<reference evidence="7" key="1">
    <citation type="journal article" date="2019" name="Int. J. Syst. Evol. Microbiol.">
        <title>The Global Catalogue of Microorganisms (GCM) 10K type strain sequencing project: providing services to taxonomists for standard genome sequencing and annotation.</title>
        <authorList>
            <consortium name="The Broad Institute Genomics Platform"/>
            <consortium name="The Broad Institute Genome Sequencing Center for Infectious Disease"/>
            <person name="Wu L."/>
            <person name="Ma J."/>
        </authorList>
    </citation>
    <scope>NUCLEOTIDE SEQUENCE [LARGE SCALE GENOMIC DNA]</scope>
    <source>
        <strain evidence="7">CGMCC 1.19032</strain>
    </source>
</reference>
<dbReference type="PROSITE" id="PS50853">
    <property type="entry name" value="FN3"/>
    <property type="match status" value="2"/>
</dbReference>
<name>A0ABV9MUL6_9ENTE</name>
<feature type="domain" description="Fibronectin type-III" evidence="4">
    <location>
        <begin position="587"/>
        <end position="677"/>
    </location>
</feature>
<feature type="compositionally biased region" description="Polar residues" evidence="2">
    <location>
        <begin position="82"/>
        <end position="98"/>
    </location>
</feature>
<dbReference type="Pfam" id="PF00041">
    <property type="entry name" value="fn3"/>
    <property type="match status" value="2"/>
</dbReference>
<dbReference type="PROSITE" id="PS51723">
    <property type="entry name" value="PEPTIDASE_M60"/>
    <property type="match status" value="1"/>
</dbReference>
<evidence type="ECO:0000259" key="5">
    <source>
        <dbReference type="PROSITE" id="PS51723"/>
    </source>
</evidence>
<comment type="caution">
    <text evidence="6">The sequence shown here is derived from an EMBL/GenBank/DDBJ whole genome shotgun (WGS) entry which is preliminary data.</text>
</comment>
<dbReference type="InterPro" id="IPR036116">
    <property type="entry name" value="FN3_sf"/>
</dbReference>
<gene>
    <name evidence="6" type="ORF">ACFO5I_08085</name>
</gene>
<evidence type="ECO:0000259" key="4">
    <source>
        <dbReference type="PROSITE" id="PS50853"/>
    </source>
</evidence>
<sequence>MKKKVYLGMAASLILQSVAYPATTVYAQHSQNALREYLASEQTDSFQQTLDETTMNATVEESTMPSTEASVEQIPNEEMTTEDTFSSETVETQPENITESSTQIESFGSSESSESTTLESSEVETDETEKLDFGTQQEEVSLALGRIVTKLVASPSQKATVNVQYTLTSNQKQVEQGSINLTPDNSHLDQAQTLSFDELKPGTYRLDLTAKGYEKYEQEFTINGEEKNIIVYSDFIAGYTYLSGHNHPGVLKPESKVSLVADFNQDQVVNNEDAKILVKEIEKNDRKKLNQSNFDLNNDGAIDLLDLTIFTNEHEAFRRETEKENQNKEKDRLSSVETSVLFNTSSIKVDAKTQVNEKELENLLKEEGSVSLSRVDGQTITEKNPVGIEIPIVPTPLETIVVSSNSISEGEIIVTDENGQEITYAVGKNTRSANNAIIDENGNITVNLGTKIAVKKVTIKVTAVNNSNNLAEISKVEFLNDMASKIPEPSLDMPTNITITNSSKMFTVNWDAVPNVTGYEVTISNGGTTDTHKVNTNAIIVSSFSTGRKGKIENGKEYTVTVKSVNGEWSSPVATAPETAKPMATDVPGRPDYVQIKGGYRKLTVSWGKAEDADAYEIFAREKNSDDDFKLVAETEQTSVDVTELKDKTTYEVYVVAKNAIGYSQQSLIAEGSPVDVKNIKLPQYKVLNRSAGTGELTKHIQAITFTKGEMVNSPLDTQANSALGIADENSDSYWTLNDWDFGYHYSGNGIDVTLDDQYEIDRLTIAEVDDSYHYDGAKIYYVDDQGINQAMNASITRKDNADGAKYWEIKFPKAIKVRQFRLGLGRANGARKMYISEMKIYLYDDLADQIDALFTDQLHLELAKEVTEEKIDALEERLNTPDPESGEFIFDYEQLKRELENARILLKDKELASHIVSINPEISNKYDSGFGFTGLNAWQPLGISAKAEEEVTIYVGSPGKKVGDNTPLTLVPTQYNAETKNLSGQTFSLKIGANKIKIPQLMSLAGEKGGELYIAYNGSNKNDQYAVRVGGGTPTPVLNFYHVVDESERLAKAIDYINELENLSEVLKEHKHEANTEENYSKELCVANHTDIQLRHMMLSVPASQVLKALGSGSSETKAQRLITSLAAMDQMMNLFYQHKGLSNQAEAGSTNRLPQQYLNIRYMRMFTGAFMYAAVNHIGIQWNEVLGLFKGEPIVSNNGKYQSGQLFGWGIAHEIGHNINQGNYAIAEITNNYFAQLSGAKDTNASVRWDYEDVFAKVTSNTQGASSNVFVQLAMYWQLRLAYDKGYVYKTYDTYQEQFDNLFFARVDSYSRNPGSAPAPQGIHLTMDTSSQKAQQNIIRLASAAAQKDLSEFFIRWGFVPNATTIKYVSQFEKETRAIFYGDDDAHTYTLENSALSGLFANNTAIDSLTASIVRDENKVKITIEDGLTPEQRTQLHGYEITRVLTEGGQQKREVVGFSRTPEYTDIISTINNRVVNYEIRLVDKFMNYSDPQTIGSVKVITDGAYSKENWSVTTNMTSEADKAPEASEENPHPEVVSSISNVIDNELKTTYTGSVKSDVAKLKFDFKRSQAISALKLNVTDPKEFENIRVFVSQNGSEWKKVKDIKIDKNAGKEGQTIYFDHSSEEVKDYIGTYDARYVEVVFTKTQNKQITINEIGFMGPTGDNVELIETEGVPAVGVLEKDYQFEENNPASIIPKGSLVFTGAYKGNPAYNVVLLYDQDGNLVGGQDEEGALIANQVILADVPENGNLGETSEGRFIYWIEPNYWSKDSLPSAIRAELYRVDNATTNEGQRLVSDTLLTEMPNGESLPNINFEKGEKE</sequence>
<dbReference type="SMART" id="SM00060">
    <property type="entry name" value="FN3"/>
    <property type="match status" value="2"/>
</dbReference>
<dbReference type="InterPro" id="IPR002105">
    <property type="entry name" value="Dockerin_1_rpt"/>
</dbReference>
<dbReference type="InterPro" id="IPR031161">
    <property type="entry name" value="Peptidase_M60_dom"/>
</dbReference>
<feature type="compositionally biased region" description="Polar residues" evidence="2">
    <location>
        <begin position="59"/>
        <end position="70"/>
    </location>
</feature>
<keyword evidence="7" id="KW-1185">Reference proteome</keyword>
<feature type="chain" id="PRO_5047381973" evidence="3">
    <location>
        <begin position="22"/>
        <end position="1823"/>
    </location>
</feature>
<dbReference type="InterPro" id="IPR018247">
    <property type="entry name" value="EF_Hand_1_Ca_BS"/>
</dbReference>
<dbReference type="InterPro" id="IPR042279">
    <property type="entry name" value="Pep_M60_3"/>
</dbReference>
<feature type="coiled-coil region" evidence="1">
    <location>
        <begin position="1054"/>
        <end position="1081"/>
    </location>
</feature>
<dbReference type="EMBL" id="JBHSGS010000044">
    <property type="protein sequence ID" value="MFC4719692.1"/>
    <property type="molecule type" value="Genomic_DNA"/>
</dbReference>
<dbReference type="RefSeq" id="WP_204654861.1">
    <property type="nucleotide sequence ID" value="NZ_JAFBFD010000042.1"/>
</dbReference>
<dbReference type="Gene3D" id="1.10.1330.10">
    <property type="entry name" value="Dockerin domain"/>
    <property type="match status" value="1"/>
</dbReference>
<evidence type="ECO:0000313" key="6">
    <source>
        <dbReference type="EMBL" id="MFC4719692.1"/>
    </source>
</evidence>
<keyword evidence="3" id="KW-0732">Signal</keyword>
<feature type="signal peptide" evidence="3">
    <location>
        <begin position="1"/>
        <end position="21"/>
    </location>
</feature>
<protein>
    <submittedName>
        <fullName evidence="6">Fibronectin type III domain-containing protein</fullName>
    </submittedName>
</protein>
<dbReference type="InterPro" id="IPR008979">
    <property type="entry name" value="Galactose-bd-like_sf"/>
</dbReference>
<dbReference type="SUPFAM" id="SSF49265">
    <property type="entry name" value="Fibronectin type III"/>
    <property type="match status" value="1"/>
</dbReference>
<dbReference type="SMART" id="SM01276">
    <property type="entry name" value="M60-like"/>
    <property type="match status" value="1"/>
</dbReference>
<feature type="coiled-coil region" evidence="1">
    <location>
        <begin position="858"/>
        <end position="913"/>
    </location>
</feature>
<dbReference type="InterPro" id="IPR000421">
    <property type="entry name" value="FA58C"/>
</dbReference>
<evidence type="ECO:0000256" key="3">
    <source>
        <dbReference type="SAM" id="SignalP"/>
    </source>
</evidence>
<dbReference type="InterPro" id="IPR003961">
    <property type="entry name" value="FN3_dom"/>
</dbReference>
<dbReference type="InterPro" id="IPR013783">
    <property type="entry name" value="Ig-like_fold"/>
</dbReference>
<organism evidence="6 7">
    <name type="scientific">Enterococcus lemanii</name>
    <dbReference type="NCBI Taxonomy" id="1159752"/>
    <lineage>
        <taxon>Bacteria</taxon>
        <taxon>Bacillati</taxon>
        <taxon>Bacillota</taxon>
        <taxon>Bacilli</taxon>
        <taxon>Lactobacillales</taxon>
        <taxon>Enterococcaceae</taxon>
        <taxon>Enterococcus</taxon>
    </lineage>
</organism>
<dbReference type="PROSITE" id="PS00018">
    <property type="entry name" value="EF_HAND_1"/>
    <property type="match status" value="1"/>
</dbReference>
<dbReference type="Gene3D" id="3.40.390.80">
    <property type="entry name" value="Peptidase M60, enhancin-like domain 2"/>
    <property type="match status" value="1"/>
</dbReference>
<dbReference type="Pfam" id="PF00754">
    <property type="entry name" value="F5_F8_type_C"/>
    <property type="match status" value="1"/>
</dbReference>
<evidence type="ECO:0000256" key="2">
    <source>
        <dbReference type="SAM" id="MobiDB-lite"/>
    </source>
</evidence>
<feature type="compositionally biased region" description="Low complexity" evidence="2">
    <location>
        <begin position="99"/>
        <end position="120"/>
    </location>
</feature>
<dbReference type="Gene3D" id="1.10.390.30">
    <property type="entry name" value="Peptidase M60, enhancin-like domain 3"/>
    <property type="match status" value="1"/>
</dbReference>
<dbReference type="SUPFAM" id="SSF63446">
    <property type="entry name" value="Type I dockerin domain"/>
    <property type="match status" value="1"/>
</dbReference>
<keyword evidence="1" id="KW-0175">Coiled coil</keyword>
<dbReference type="Gene3D" id="2.60.120.260">
    <property type="entry name" value="Galactose-binding domain-like"/>
    <property type="match status" value="2"/>
</dbReference>
<accession>A0ABV9MUL6</accession>